<dbReference type="FunFam" id="3.20.20.70:FF:000037">
    <property type="entry name" value="Tryptophan synthase alpha chain"/>
    <property type="match status" value="1"/>
</dbReference>
<evidence type="ECO:0000313" key="11">
    <source>
        <dbReference type="EMBL" id="RJF93042.1"/>
    </source>
</evidence>
<dbReference type="Proteomes" id="UP000286100">
    <property type="component" value="Unassembled WGS sequence"/>
</dbReference>
<reference evidence="11 12" key="1">
    <citation type="submission" date="2018-09" db="EMBL/GenBank/DDBJ databases">
        <authorList>
            <person name="Zhu H."/>
        </authorList>
    </citation>
    <scope>NUCLEOTIDE SEQUENCE [LARGE SCALE GENOMIC DNA]</scope>
    <source>
        <strain evidence="11 12">K2R01-6</strain>
    </source>
</reference>
<dbReference type="Pfam" id="PF00290">
    <property type="entry name" value="Trp_syntA"/>
    <property type="match status" value="1"/>
</dbReference>
<sequence length="272" mass="27463">MNDRLANAYARAASENRAALVTFVTGGDPTPADTAAVLDALVEGGADVIELGMPFTDPMADGPAIQRANLRALGAGTTTADILGIAKGFRARHPETPLVLMGYANPMVRRGPEWFANAAKEAGVDGVICVDIPSEEDDALGPALREAGIHPIRLATPTTDAARLPAVLDGAGGFLYYVSVAGITGLQQAAQGSIEAAVAKLKAGTDLPVAVGFGVRTPEQAAAIARVADGVVVGSAIVELVAEHGANAAGSVKTYVASLSSAIAAARKEMAA</sequence>
<evidence type="ECO:0000256" key="3">
    <source>
        <dbReference type="ARBA" id="ARBA00011270"/>
    </source>
</evidence>
<gene>
    <name evidence="9" type="primary">trpA</name>
    <name evidence="11" type="ORF">D3876_01260</name>
</gene>
<evidence type="ECO:0000256" key="10">
    <source>
        <dbReference type="RuleBase" id="RU003662"/>
    </source>
</evidence>
<dbReference type="HAMAP" id="MF_00131">
    <property type="entry name" value="Trp_synth_alpha"/>
    <property type="match status" value="1"/>
</dbReference>
<accession>A0A418WP72</accession>
<keyword evidence="6 9" id="KW-0057">Aromatic amino acid biosynthesis</keyword>
<dbReference type="Gene3D" id="3.20.20.70">
    <property type="entry name" value="Aldolase class I"/>
    <property type="match status" value="1"/>
</dbReference>
<organism evidence="11 12">
    <name type="scientific">Sphingomonas cavernae</name>
    <dbReference type="NCBI Taxonomy" id="2320861"/>
    <lineage>
        <taxon>Bacteria</taxon>
        <taxon>Pseudomonadati</taxon>
        <taxon>Pseudomonadota</taxon>
        <taxon>Alphaproteobacteria</taxon>
        <taxon>Sphingomonadales</taxon>
        <taxon>Sphingomonadaceae</taxon>
        <taxon>Sphingomonas</taxon>
    </lineage>
</organism>
<comment type="pathway">
    <text evidence="2 9">Amino-acid biosynthesis; L-tryptophan biosynthesis; L-tryptophan from chorismate: step 5/5.</text>
</comment>
<dbReference type="UniPathway" id="UPA00035">
    <property type="reaction ID" value="UER00044"/>
</dbReference>
<dbReference type="EC" id="4.2.1.20" evidence="9"/>
<comment type="catalytic activity">
    <reaction evidence="8 9">
        <text>(1S,2R)-1-C-(indol-3-yl)glycerol 3-phosphate + L-serine = D-glyceraldehyde 3-phosphate + L-tryptophan + H2O</text>
        <dbReference type="Rhea" id="RHEA:10532"/>
        <dbReference type="ChEBI" id="CHEBI:15377"/>
        <dbReference type="ChEBI" id="CHEBI:33384"/>
        <dbReference type="ChEBI" id="CHEBI:57912"/>
        <dbReference type="ChEBI" id="CHEBI:58866"/>
        <dbReference type="ChEBI" id="CHEBI:59776"/>
        <dbReference type="EC" id="4.2.1.20"/>
    </reaction>
</comment>
<dbReference type="GO" id="GO:0005829">
    <property type="term" value="C:cytosol"/>
    <property type="evidence" value="ECO:0007669"/>
    <property type="project" value="TreeGrafter"/>
</dbReference>
<dbReference type="SUPFAM" id="SSF51366">
    <property type="entry name" value="Ribulose-phoshate binding barrel"/>
    <property type="match status" value="1"/>
</dbReference>
<evidence type="ECO:0000256" key="7">
    <source>
        <dbReference type="ARBA" id="ARBA00023239"/>
    </source>
</evidence>
<evidence type="ECO:0000256" key="5">
    <source>
        <dbReference type="ARBA" id="ARBA00022822"/>
    </source>
</evidence>
<dbReference type="GO" id="GO:0004834">
    <property type="term" value="F:tryptophan synthase activity"/>
    <property type="evidence" value="ECO:0007669"/>
    <property type="project" value="UniProtKB-UniRule"/>
</dbReference>
<comment type="function">
    <text evidence="1 9">The alpha subunit is responsible for the aldol cleavage of indoleglycerol phosphate to indole and glyceraldehyde 3-phosphate.</text>
</comment>
<feature type="active site" description="Proton acceptor" evidence="9">
    <location>
        <position position="61"/>
    </location>
</feature>
<name>A0A418WP72_9SPHN</name>
<keyword evidence="7 9" id="KW-0456">Lyase</keyword>
<evidence type="ECO:0000256" key="2">
    <source>
        <dbReference type="ARBA" id="ARBA00004733"/>
    </source>
</evidence>
<comment type="similarity">
    <text evidence="9 10">Belongs to the TrpA family.</text>
</comment>
<proteinExistence type="inferred from homology"/>
<protein>
    <recommendedName>
        <fullName evidence="9">Tryptophan synthase alpha chain</fullName>
        <ecNumber evidence="9">4.2.1.20</ecNumber>
    </recommendedName>
</protein>
<comment type="subunit">
    <text evidence="3 9">Tetramer of two alpha and two beta chains.</text>
</comment>
<dbReference type="AlphaFoldDB" id="A0A418WP72"/>
<dbReference type="InterPro" id="IPR018204">
    <property type="entry name" value="Trp_synthase_alpha_AS"/>
</dbReference>
<keyword evidence="4 9" id="KW-0028">Amino-acid biosynthesis</keyword>
<dbReference type="PROSITE" id="PS00167">
    <property type="entry name" value="TRP_SYNTHASE_ALPHA"/>
    <property type="match status" value="1"/>
</dbReference>
<dbReference type="PANTHER" id="PTHR43406">
    <property type="entry name" value="TRYPTOPHAN SYNTHASE, ALPHA CHAIN"/>
    <property type="match status" value="1"/>
</dbReference>
<dbReference type="EMBL" id="QYUM01000002">
    <property type="protein sequence ID" value="RJF93042.1"/>
    <property type="molecule type" value="Genomic_DNA"/>
</dbReference>
<dbReference type="InterPro" id="IPR013785">
    <property type="entry name" value="Aldolase_TIM"/>
</dbReference>
<dbReference type="NCBIfam" id="TIGR00262">
    <property type="entry name" value="trpA"/>
    <property type="match status" value="1"/>
</dbReference>
<dbReference type="CDD" id="cd04724">
    <property type="entry name" value="Tryptophan_synthase_alpha"/>
    <property type="match status" value="1"/>
</dbReference>
<evidence type="ECO:0000256" key="6">
    <source>
        <dbReference type="ARBA" id="ARBA00023141"/>
    </source>
</evidence>
<comment type="caution">
    <text evidence="11">The sequence shown here is derived from an EMBL/GenBank/DDBJ whole genome shotgun (WGS) entry which is preliminary data.</text>
</comment>
<evidence type="ECO:0000256" key="8">
    <source>
        <dbReference type="ARBA" id="ARBA00049047"/>
    </source>
</evidence>
<dbReference type="PANTHER" id="PTHR43406:SF1">
    <property type="entry name" value="TRYPTOPHAN SYNTHASE ALPHA CHAIN, CHLOROPLASTIC"/>
    <property type="match status" value="1"/>
</dbReference>
<evidence type="ECO:0000256" key="9">
    <source>
        <dbReference type="HAMAP-Rule" id="MF_00131"/>
    </source>
</evidence>
<dbReference type="InterPro" id="IPR002028">
    <property type="entry name" value="Trp_synthase_suA"/>
</dbReference>
<evidence type="ECO:0000256" key="1">
    <source>
        <dbReference type="ARBA" id="ARBA00003365"/>
    </source>
</evidence>
<keyword evidence="12" id="KW-1185">Reference proteome</keyword>
<dbReference type="InterPro" id="IPR011060">
    <property type="entry name" value="RibuloseP-bd_barrel"/>
</dbReference>
<evidence type="ECO:0000313" key="12">
    <source>
        <dbReference type="Proteomes" id="UP000286100"/>
    </source>
</evidence>
<feature type="active site" description="Proton acceptor" evidence="9">
    <location>
        <position position="50"/>
    </location>
</feature>
<dbReference type="RefSeq" id="WP_119759321.1">
    <property type="nucleotide sequence ID" value="NZ_QYUM01000002.1"/>
</dbReference>
<dbReference type="OrthoDB" id="9804578at2"/>
<evidence type="ECO:0000256" key="4">
    <source>
        <dbReference type="ARBA" id="ARBA00022605"/>
    </source>
</evidence>
<keyword evidence="5 9" id="KW-0822">Tryptophan biosynthesis</keyword>